<proteinExistence type="predicted"/>
<accession>A0A564Z2N0</accession>
<evidence type="ECO:0000313" key="1">
    <source>
        <dbReference type="EMBL" id="VUZ53797.1"/>
    </source>
</evidence>
<protein>
    <recommendedName>
        <fullName evidence="3">TAZ-type domain-containing protein</fullName>
    </recommendedName>
</protein>
<dbReference type="InterPro" id="IPR035898">
    <property type="entry name" value="TAZ_dom_sf"/>
</dbReference>
<evidence type="ECO:0008006" key="3">
    <source>
        <dbReference type="Google" id="ProtNLM"/>
    </source>
</evidence>
<evidence type="ECO:0000313" key="2">
    <source>
        <dbReference type="Proteomes" id="UP000321570"/>
    </source>
</evidence>
<dbReference type="SUPFAM" id="SSF57933">
    <property type="entry name" value="TAZ domain"/>
    <property type="match status" value="1"/>
</dbReference>
<name>A0A564Z2N0_HYMDI</name>
<keyword evidence="2" id="KW-1185">Reference proteome</keyword>
<dbReference type="EMBL" id="CABIJS010000577">
    <property type="protein sequence ID" value="VUZ53797.1"/>
    <property type="molecule type" value="Genomic_DNA"/>
</dbReference>
<reference evidence="1 2" key="1">
    <citation type="submission" date="2019-07" db="EMBL/GenBank/DDBJ databases">
        <authorList>
            <person name="Jastrzebski P J."/>
            <person name="Paukszto L."/>
            <person name="Jastrzebski P J."/>
        </authorList>
    </citation>
    <scope>NUCLEOTIDE SEQUENCE [LARGE SCALE GENOMIC DNA]</scope>
    <source>
        <strain evidence="1 2">WMS-il1</strain>
    </source>
</reference>
<sequence length="170" mass="19939">MVSLDFMDSLHKLDTYCSNVCRYVIWERILIMAFHKCWSQEAQLIKHTESCENYGSCIIPRCAFTKSLGCHVEKCRDNRCHFCSVSYNFKLKDYPSKGQSWRQFVPFDRVRVIVQDLTNFIFPSKSGMATKDFIAEYQKELEIFSEIIYAEAVDEIDFFNKLFDNCGGLL</sequence>
<dbReference type="AlphaFoldDB" id="A0A564Z2N0"/>
<dbReference type="Proteomes" id="UP000321570">
    <property type="component" value="Unassembled WGS sequence"/>
</dbReference>
<organism evidence="1 2">
    <name type="scientific">Hymenolepis diminuta</name>
    <name type="common">Rat tapeworm</name>
    <dbReference type="NCBI Taxonomy" id="6216"/>
    <lineage>
        <taxon>Eukaryota</taxon>
        <taxon>Metazoa</taxon>
        <taxon>Spiralia</taxon>
        <taxon>Lophotrochozoa</taxon>
        <taxon>Platyhelminthes</taxon>
        <taxon>Cestoda</taxon>
        <taxon>Eucestoda</taxon>
        <taxon>Cyclophyllidea</taxon>
        <taxon>Hymenolepididae</taxon>
        <taxon>Hymenolepis</taxon>
    </lineage>
</organism>
<gene>
    <name evidence="1" type="ORF">WMSIL1_LOCUS12102</name>
</gene>